<dbReference type="Gene3D" id="3.55.50.10">
    <property type="entry name" value="Baseplate protein-like domains"/>
    <property type="match status" value="1"/>
</dbReference>
<feature type="domain" description="Putative type VI secretion system Rhs element associated Vgr" evidence="5">
    <location>
        <begin position="589"/>
        <end position="694"/>
    </location>
</feature>
<evidence type="ECO:0000256" key="1">
    <source>
        <dbReference type="ARBA" id="ARBA00005558"/>
    </source>
</evidence>
<dbReference type="InterPro" id="IPR006533">
    <property type="entry name" value="T6SS_Vgr_RhsGE"/>
</dbReference>
<dbReference type="Pfam" id="PF05954">
    <property type="entry name" value="Phage_GPD"/>
    <property type="match status" value="1"/>
</dbReference>
<dbReference type="NCBIfam" id="TIGR01646">
    <property type="entry name" value="vgr_GE"/>
    <property type="match status" value="1"/>
</dbReference>
<gene>
    <name evidence="6" type="ORF">LO55_3797</name>
</gene>
<dbReference type="Pfam" id="PF10106">
    <property type="entry name" value="DUF2345"/>
    <property type="match status" value="1"/>
</dbReference>
<evidence type="ECO:0000259" key="3">
    <source>
        <dbReference type="Pfam" id="PF04717"/>
    </source>
</evidence>
<protein>
    <submittedName>
        <fullName evidence="6">Rhs element Vgr family protein</fullName>
    </submittedName>
</protein>
<evidence type="ECO:0000256" key="2">
    <source>
        <dbReference type="SAM" id="MobiDB-lite"/>
    </source>
</evidence>
<evidence type="ECO:0000313" key="7">
    <source>
        <dbReference type="Proteomes" id="UP000180246"/>
    </source>
</evidence>
<dbReference type="SUPFAM" id="SSF69255">
    <property type="entry name" value="gp5 N-terminal domain-like"/>
    <property type="match status" value="1"/>
</dbReference>
<feature type="domain" description="Gp5/Type VI secretion system Vgr protein OB-fold" evidence="3">
    <location>
        <begin position="489"/>
        <end position="535"/>
    </location>
</feature>
<feature type="domain" description="DUF2345" evidence="4">
    <location>
        <begin position="740"/>
        <end position="900"/>
    </location>
</feature>
<comment type="caution">
    <text evidence="6">The sequence shown here is derived from an EMBL/GenBank/DDBJ whole genome shotgun (WGS) entry which is preliminary data.</text>
</comment>
<comment type="similarity">
    <text evidence="1">Belongs to the VgrG protein family.</text>
</comment>
<dbReference type="Pfam" id="PF13296">
    <property type="entry name" value="T6SS_Vgr"/>
    <property type="match status" value="1"/>
</dbReference>
<dbReference type="InterPro" id="IPR028244">
    <property type="entry name" value="T6SS_Rhs_Vgr_dom"/>
</dbReference>
<dbReference type="InterPro" id="IPR018769">
    <property type="entry name" value="VgrG2_DUF2345"/>
</dbReference>
<evidence type="ECO:0000259" key="5">
    <source>
        <dbReference type="Pfam" id="PF13296"/>
    </source>
</evidence>
<organism evidence="6 7">
    <name type="scientific">Massilia timonae</name>
    <dbReference type="NCBI Taxonomy" id="47229"/>
    <lineage>
        <taxon>Bacteria</taxon>
        <taxon>Pseudomonadati</taxon>
        <taxon>Pseudomonadota</taxon>
        <taxon>Betaproteobacteria</taxon>
        <taxon>Burkholderiales</taxon>
        <taxon>Oxalobacteraceae</taxon>
        <taxon>Telluria group</taxon>
        <taxon>Massilia</taxon>
    </lineage>
</organism>
<dbReference type="Gene3D" id="2.40.50.230">
    <property type="entry name" value="Gp5 N-terminal domain"/>
    <property type="match status" value="1"/>
</dbReference>
<name>A0A1S2NGB1_9BURK</name>
<dbReference type="Pfam" id="PF04717">
    <property type="entry name" value="Phage_base_V"/>
    <property type="match status" value="1"/>
</dbReference>
<dbReference type="InterPro" id="IPR006531">
    <property type="entry name" value="Gp5/Vgr_OB"/>
</dbReference>
<dbReference type="InterPro" id="IPR017847">
    <property type="entry name" value="T6SS_RhsGE_Vgr_subset"/>
</dbReference>
<dbReference type="NCBIfam" id="TIGR03361">
    <property type="entry name" value="VI_Rhs_Vgr"/>
    <property type="match status" value="1"/>
</dbReference>
<evidence type="ECO:0000313" key="6">
    <source>
        <dbReference type="EMBL" id="OIJ43989.1"/>
    </source>
</evidence>
<accession>A0A1S2NGB1</accession>
<dbReference type="SUPFAM" id="SSF69279">
    <property type="entry name" value="Phage tail proteins"/>
    <property type="match status" value="2"/>
</dbReference>
<proteinExistence type="inferred from homology"/>
<dbReference type="AlphaFoldDB" id="A0A1S2NGB1"/>
<sequence>MPTPGTALLASLVDFTQDTRLLALHTPAGPALLAECVRGEETISAGFRFSIDALSTDAHLSLRSLLAQPVLLQLLTAESRDTHRAFHGYVTAAELAGSDGGFARYLLTVEPWTAFMALGRDSRVFQDMDVIDILETLFRQYQGKARLDPAWRIEVADQAVYPKRSLTTQYQESDLAFVERLMLEEGLFYYFEHEGNPGSPSRGMHTMVIGDHNGVFRRNRQALVDFTRPGAVMKADSIDRWRTEAKMLANAIDLDTWDYRAAQTRPVNADEWNADGPPLRSRDMPGVYAYPNRAQGNRLAEVQLQALQARRVVHVCAGTVRTLMPGTTFTLRGHALFDREQNDEARTFLATRVVHLMHNNLPAQLRGEVTDLLGAGPTAGMLLTERELQAVGAQKVERPLYRNYAEAILASTPYRKSGTDDFGQLLHPRPMVHGQQTAIVVGPPGSLVHTDRDHRIKVQFHWQRGTASHSRLEHPAPAGHTGAPANDMAGTWIRVVAPVAGANWGASLVPRVGQEVLIDFLDGDIDRPVAIASLYNGRGQKDAQHNQVHCGGGAATGNAPPWFAGDEGGHAHPAVLSGIKSQAMHGSQLGTDAYGQLVFDDSAGQSGLGLQRHQRAHDGVAELNLGYLRHRADNQRLETVGAGAELKTAHAAALRAGGGLLLAAGAQHGARDQMGSAAREEIEKCCELQDDLARRARDHQAVLAGEPAQDALPALAALRQTSESLAGTAAGRSGSAGGGSSRATAYGQAHLQLWSPAGIVAVSPANVILAAEQTGALTAGEDVGILAQGTMSIMAAAGISIFSDGRADDKSRPLQETGMKFHAASGRLSLQSQSGASRFVADKSVTVASIAKSVTVRAPNKHVLLTAQGACIRLEGGNIEVHAPGKVEFRAGKKELGGPQKASSETRLPQPGELKLCEMRATGAAAAGDSIVPVA</sequence>
<dbReference type="Proteomes" id="UP000180246">
    <property type="component" value="Unassembled WGS sequence"/>
</dbReference>
<evidence type="ECO:0000259" key="4">
    <source>
        <dbReference type="Pfam" id="PF10106"/>
    </source>
</evidence>
<feature type="region of interest" description="Disordered" evidence="2">
    <location>
        <begin position="891"/>
        <end position="912"/>
    </location>
</feature>
<dbReference type="Gene3D" id="2.30.110.50">
    <property type="match status" value="1"/>
</dbReference>
<dbReference type="EMBL" id="JRYB01000001">
    <property type="protein sequence ID" value="OIJ43989.1"/>
    <property type="molecule type" value="Genomic_DNA"/>
</dbReference>
<dbReference type="Gene3D" id="4.10.220.110">
    <property type="match status" value="1"/>
</dbReference>
<reference evidence="6 7" key="1">
    <citation type="submission" date="2014-10" db="EMBL/GenBank/DDBJ databases">
        <authorList>
            <person name="Seo M.-J."/>
            <person name="Seok Y.J."/>
            <person name="Cha I.-T."/>
        </authorList>
    </citation>
    <scope>NUCLEOTIDE SEQUENCE [LARGE SCALE GENOMIC DNA]</scope>
    <source>
        <strain evidence="6 7">NEU</strain>
    </source>
</reference>
<dbReference type="InterPro" id="IPR037026">
    <property type="entry name" value="Vgr_OB-fold_dom_sf"/>
</dbReference>